<dbReference type="AlphaFoldDB" id="A0A177EWQ2"/>
<dbReference type="EMBL" id="LVKK01000101">
    <property type="protein sequence ID" value="OAG36036.1"/>
    <property type="molecule type" value="Genomic_DNA"/>
</dbReference>
<evidence type="ECO:0000313" key="3">
    <source>
        <dbReference type="Proteomes" id="UP000077002"/>
    </source>
</evidence>
<dbReference type="Gene3D" id="1.25.40.10">
    <property type="entry name" value="Tetratricopeptide repeat domain"/>
    <property type="match status" value="3"/>
</dbReference>
<evidence type="ECO:0000259" key="1">
    <source>
        <dbReference type="Pfam" id="PF12770"/>
    </source>
</evidence>
<dbReference type="InterPro" id="IPR024983">
    <property type="entry name" value="CHAT_dom"/>
</dbReference>
<accession>A0A177EWQ2</accession>
<reference evidence="2 3" key="1">
    <citation type="submission" date="2016-03" db="EMBL/GenBank/DDBJ databases">
        <title>Draft genome sequence of the Fonsecaea monophora CBS 269.37.</title>
        <authorList>
            <person name="Bombassaro A."/>
            <person name="Vinicius W.A."/>
            <person name="De Hoog S."/>
            <person name="Sun J."/>
            <person name="Souza E.M."/>
            <person name="Raittz R.T."/>
            <person name="Costa F."/>
            <person name="Leao A.C."/>
            <person name="Tadra-Sfeir M.Z."/>
            <person name="Baura V."/>
            <person name="Balsanelli E."/>
            <person name="Pedrosa F.O."/>
            <person name="Moreno L.F."/>
            <person name="Steffens M.B."/>
            <person name="Xi L."/>
            <person name="Bocca A.L."/>
            <person name="Felipe M.S."/>
            <person name="Teixeira M."/>
            <person name="Telles Filho F.Q."/>
            <person name="Azevedo C.M."/>
            <person name="Gomes R."/>
            <person name="Vicente V.A."/>
        </authorList>
    </citation>
    <scope>NUCLEOTIDE SEQUENCE [LARGE SCALE GENOMIC DNA]</scope>
    <source>
        <strain evidence="2 3">CBS 269.37</strain>
    </source>
</reference>
<dbReference type="GeneID" id="34604883"/>
<dbReference type="Proteomes" id="UP000077002">
    <property type="component" value="Unassembled WGS sequence"/>
</dbReference>
<dbReference type="InterPro" id="IPR011990">
    <property type="entry name" value="TPR-like_helical_dom_sf"/>
</dbReference>
<proteinExistence type="predicted"/>
<dbReference type="SUPFAM" id="SSF81901">
    <property type="entry name" value="HCP-like"/>
    <property type="match status" value="2"/>
</dbReference>
<feature type="domain" description="CHAT" evidence="1">
    <location>
        <begin position="696"/>
        <end position="983"/>
    </location>
</feature>
<comment type="caution">
    <text evidence="2">The sequence shown here is derived from an EMBL/GenBank/DDBJ whole genome shotgun (WGS) entry which is preliminary data.</text>
</comment>
<keyword evidence="3" id="KW-1185">Reference proteome</keyword>
<organism evidence="2 3">
    <name type="scientific">Fonsecaea monophora</name>
    <dbReference type="NCBI Taxonomy" id="254056"/>
    <lineage>
        <taxon>Eukaryota</taxon>
        <taxon>Fungi</taxon>
        <taxon>Dikarya</taxon>
        <taxon>Ascomycota</taxon>
        <taxon>Pezizomycotina</taxon>
        <taxon>Eurotiomycetes</taxon>
        <taxon>Chaetothyriomycetidae</taxon>
        <taxon>Chaetothyriales</taxon>
        <taxon>Herpotrichiellaceae</taxon>
        <taxon>Fonsecaea</taxon>
    </lineage>
</organism>
<dbReference type="PANTHER" id="PTHR19959">
    <property type="entry name" value="KINESIN LIGHT CHAIN"/>
    <property type="match status" value="1"/>
</dbReference>
<dbReference type="Pfam" id="PF12770">
    <property type="entry name" value="CHAT"/>
    <property type="match status" value="1"/>
</dbReference>
<gene>
    <name evidence="2" type="ORF">AYO21_09754</name>
</gene>
<sequence length="984" mass="109103">MEEREEAIRTLDGEIEDMQEIVNNIPEGNPLKAKAFSRLGSLFKEKFYITDHESDIDNAITNALKAVAATEDGHNRRTFLNDLGIYYREKFLISDDLPDIDKAVNYLREVIDTYSREDLIPARVFNSLGTALGDRYLKDGKDADIDEAIEHIRNAISATPANDPDKARLLNDLASLHGDRFSNKGEKPDLDEAVQNAHQAIQLTPEDHPMYATRSNNLATLLRDRYRIDSKEGDLDAAAGFAQHAVRANTHNKSERAIYLSNLANILGERSVRRDSQAADLDPAIEYAQEAVDMTDKDHPDRPRRLSNLGWLLRRKALKLPTEGAKSCLERAIDVTFCAVKATKTDDQDYAARANNLGLLFGDAYRRHGRPDDLDKAIQYSKEAIDGTDDDNPDFATYYSNLGSLLHDRYELHGQARQEDLRNAMSAYESCLGTSSGFPLTRVLAGQTAVYHLAAEKNWIKAAQLLDQILDLLPMITQPTSARNDLQHTLRQLFGLASVTGSVFLKAGRSPAKALQALEQSRGIISSLMMDFRADLSSLDGEHDDKRSRYIKIRQQITTANRFRDSSFLETSPRDYMTHDENIRRLFKDLSDIQNEIRQCPGFENFLLPPSEKEISDLARDGPLVSFNVSDFSSEAFLVATHGVQVVELPDLRNGNARRVIDACASRGNVARRDGLLSIGGKKQEQPLVSDAPTELSTLWRVAVKPVLSKLGLLTAVSTEKLPHIWWVGGGIMAQAPIHAAGDHSKGSTENTLSHVVSSYVTTLKTLQLIRKRPPTWRGKIKPKVLVISMPDTPDHNVALGVADEAEAIEKYTGAWACTTVLEQPTKKEVLDEFETCTVAHFACHGIADSVEPAKSALLLGREKQERLALGDLDTVIHDGVELAYLSACSTAELKVEDLVDESIHLASSFQLSGFRHVIGTLWGADDAAAVAIAGKFYAELAREMDSEGFSVSHALHRAVTDFRGRQENCAAAWKWAPFIHMGC</sequence>
<name>A0A177EWQ2_9EURO</name>
<dbReference type="PANTHER" id="PTHR19959:SF119">
    <property type="entry name" value="FUNGAL LIPASE-LIKE DOMAIN-CONTAINING PROTEIN"/>
    <property type="match status" value="1"/>
</dbReference>
<protein>
    <recommendedName>
        <fullName evidence="1">CHAT domain-containing protein</fullName>
    </recommendedName>
</protein>
<dbReference type="OrthoDB" id="9991317at2759"/>
<evidence type="ECO:0000313" key="2">
    <source>
        <dbReference type="EMBL" id="OAG36036.1"/>
    </source>
</evidence>
<dbReference type="RefSeq" id="XP_022507988.1">
    <property type="nucleotide sequence ID" value="XM_022659683.1"/>
</dbReference>